<dbReference type="Proteomes" id="UP000237347">
    <property type="component" value="Unassembled WGS sequence"/>
</dbReference>
<gene>
    <name evidence="3" type="primary">UGT87A2_3</name>
    <name evidence="3" type="ORF">CFP56_025072</name>
</gene>
<feature type="transmembrane region" description="Helical" evidence="2">
    <location>
        <begin position="159"/>
        <end position="176"/>
    </location>
</feature>
<reference evidence="3 4" key="1">
    <citation type="journal article" date="2018" name="Sci. Data">
        <title>The draft genome sequence of cork oak.</title>
        <authorList>
            <person name="Ramos A.M."/>
            <person name="Usie A."/>
            <person name="Barbosa P."/>
            <person name="Barros P.M."/>
            <person name="Capote T."/>
            <person name="Chaves I."/>
            <person name="Simoes F."/>
            <person name="Abreu I."/>
            <person name="Carrasquinho I."/>
            <person name="Faro C."/>
            <person name="Guimaraes J.B."/>
            <person name="Mendonca D."/>
            <person name="Nobrega F."/>
            <person name="Rodrigues L."/>
            <person name="Saibo N.J.M."/>
            <person name="Varela M.C."/>
            <person name="Egas C."/>
            <person name="Matos J."/>
            <person name="Miguel C.M."/>
            <person name="Oliveira M.M."/>
            <person name="Ricardo C.P."/>
            <person name="Goncalves S."/>
        </authorList>
    </citation>
    <scope>NUCLEOTIDE SEQUENCE [LARGE SCALE GENOMIC DNA]</scope>
    <source>
        <strain evidence="4">cv. HL8</strain>
    </source>
</reference>
<name>A0AAW0K5Q0_QUESU</name>
<protein>
    <submittedName>
        <fullName evidence="3">Udp-glycosyltransferase 87a2</fullName>
    </submittedName>
</protein>
<evidence type="ECO:0000256" key="2">
    <source>
        <dbReference type="SAM" id="Phobius"/>
    </source>
</evidence>
<dbReference type="EMBL" id="PKMF04000394">
    <property type="protein sequence ID" value="KAK7834083.1"/>
    <property type="molecule type" value="Genomic_DNA"/>
</dbReference>
<sequence>MNSAKTEPSTICHMVAMPYPGRGHINAMMNSCKLLASKSTDILISFVITEEWLGFIGSDPKPANIRFATVPNCIPSEKGRGKDFAGFVKAVNTKMEAPFEELLDRLEPPVKAIVADTYIYWPIALGNRKNIPVASLFPMPAMVFSMFYHFELIVQNRHFPVDLSGTFWFFCLFGFWERYM</sequence>
<evidence type="ECO:0000256" key="1">
    <source>
        <dbReference type="ARBA" id="ARBA00009995"/>
    </source>
</evidence>
<dbReference type="PANTHER" id="PTHR11926:SF1395">
    <property type="entry name" value="GLYCOSYLTRANSFERASE"/>
    <property type="match status" value="1"/>
</dbReference>
<dbReference type="PANTHER" id="PTHR11926">
    <property type="entry name" value="GLUCOSYL/GLUCURONOSYL TRANSFERASES"/>
    <property type="match status" value="1"/>
</dbReference>
<proteinExistence type="inferred from homology"/>
<evidence type="ECO:0000313" key="3">
    <source>
        <dbReference type="EMBL" id="KAK7834083.1"/>
    </source>
</evidence>
<comment type="caution">
    <text evidence="3">The sequence shown here is derived from an EMBL/GenBank/DDBJ whole genome shotgun (WGS) entry which is preliminary data.</text>
</comment>
<dbReference type="GO" id="GO:0080044">
    <property type="term" value="F:quercetin 7-O-glucosyltransferase activity"/>
    <property type="evidence" value="ECO:0007669"/>
    <property type="project" value="TreeGrafter"/>
</dbReference>
<dbReference type="AlphaFoldDB" id="A0AAW0K5Q0"/>
<dbReference type="SUPFAM" id="SSF53756">
    <property type="entry name" value="UDP-Glycosyltransferase/glycogen phosphorylase"/>
    <property type="match status" value="1"/>
</dbReference>
<organism evidence="3 4">
    <name type="scientific">Quercus suber</name>
    <name type="common">Cork oak</name>
    <dbReference type="NCBI Taxonomy" id="58331"/>
    <lineage>
        <taxon>Eukaryota</taxon>
        <taxon>Viridiplantae</taxon>
        <taxon>Streptophyta</taxon>
        <taxon>Embryophyta</taxon>
        <taxon>Tracheophyta</taxon>
        <taxon>Spermatophyta</taxon>
        <taxon>Magnoliopsida</taxon>
        <taxon>eudicotyledons</taxon>
        <taxon>Gunneridae</taxon>
        <taxon>Pentapetalae</taxon>
        <taxon>rosids</taxon>
        <taxon>fabids</taxon>
        <taxon>Fagales</taxon>
        <taxon>Fagaceae</taxon>
        <taxon>Quercus</taxon>
    </lineage>
</organism>
<evidence type="ECO:0000313" key="4">
    <source>
        <dbReference type="Proteomes" id="UP000237347"/>
    </source>
</evidence>
<dbReference type="GO" id="GO:0080043">
    <property type="term" value="F:quercetin 3-O-glucosyltransferase activity"/>
    <property type="evidence" value="ECO:0007669"/>
    <property type="project" value="TreeGrafter"/>
</dbReference>
<accession>A0AAW0K5Q0</accession>
<keyword evidence="2" id="KW-0812">Transmembrane</keyword>
<keyword evidence="2" id="KW-0472">Membrane</keyword>
<keyword evidence="2" id="KW-1133">Transmembrane helix</keyword>
<dbReference type="Gene3D" id="3.40.50.2000">
    <property type="entry name" value="Glycogen Phosphorylase B"/>
    <property type="match status" value="1"/>
</dbReference>
<comment type="similarity">
    <text evidence="1">Belongs to the UDP-glycosyltransferase family.</text>
</comment>
<keyword evidence="4" id="KW-1185">Reference proteome</keyword>
<feature type="transmembrane region" description="Helical" evidence="2">
    <location>
        <begin position="133"/>
        <end position="153"/>
    </location>
</feature>